<accession>A0A9N7YU98</accession>
<evidence type="ECO:0000256" key="1">
    <source>
        <dbReference type="SAM" id="MobiDB-lite"/>
    </source>
</evidence>
<sequence length="67" mass="7199">MAAAGPEAGATWQSTPGPINHRQYAWSSIIAPELEPKEPSAERGAKPYKDPLVDTVARQQAVFAPKL</sequence>
<dbReference type="EMBL" id="CADEAL010003424">
    <property type="protein sequence ID" value="CAB1444671.1"/>
    <property type="molecule type" value="Genomic_DNA"/>
</dbReference>
<proteinExistence type="predicted"/>
<feature type="region of interest" description="Disordered" evidence="1">
    <location>
        <begin position="31"/>
        <end position="52"/>
    </location>
</feature>
<protein>
    <submittedName>
        <fullName evidence="2">Uncharacterized protein</fullName>
    </submittedName>
</protein>
<name>A0A9N7YU98_PLEPL</name>
<dbReference type="AlphaFoldDB" id="A0A9N7YU98"/>
<organism evidence="2 3">
    <name type="scientific">Pleuronectes platessa</name>
    <name type="common">European plaice</name>
    <dbReference type="NCBI Taxonomy" id="8262"/>
    <lineage>
        <taxon>Eukaryota</taxon>
        <taxon>Metazoa</taxon>
        <taxon>Chordata</taxon>
        <taxon>Craniata</taxon>
        <taxon>Vertebrata</taxon>
        <taxon>Euteleostomi</taxon>
        <taxon>Actinopterygii</taxon>
        <taxon>Neopterygii</taxon>
        <taxon>Teleostei</taxon>
        <taxon>Neoteleostei</taxon>
        <taxon>Acanthomorphata</taxon>
        <taxon>Carangaria</taxon>
        <taxon>Pleuronectiformes</taxon>
        <taxon>Pleuronectoidei</taxon>
        <taxon>Pleuronectidae</taxon>
        <taxon>Pleuronectes</taxon>
    </lineage>
</organism>
<gene>
    <name evidence="2" type="ORF">PLEPLA_LOCUS32389</name>
</gene>
<feature type="compositionally biased region" description="Basic and acidic residues" evidence="1">
    <location>
        <begin position="34"/>
        <end position="52"/>
    </location>
</feature>
<keyword evidence="3" id="KW-1185">Reference proteome</keyword>
<dbReference type="Proteomes" id="UP001153269">
    <property type="component" value="Unassembled WGS sequence"/>
</dbReference>
<evidence type="ECO:0000313" key="2">
    <source>
        <dbReference type="EMBL" id="CAB1444671.1"/>
    </source>
</evidence>
<evidence type="ECO:0000313" key="3">
    <source>
        <dbReference type="Proteomes" id="UP001153269"/>
    </source>
</evidence>
<comment type="caution">
    <text evidence="2">The sequence shown here is derived from an EMBL/GenBank/DDBJ whole genome shotgun (WGS) entry which is preliminary data.</text>
</comment>
<reference evidence="2" key="1">
    <citation type="submission" date="2020-03" db="EMBL/GenBank/DDBJ databases">
        <authorList>
            <person name="Weist P."/>
        </authorList>
    </citation>
    <scope>NUCLEOTIDE SEQUENCE</scope>
</reference>